<name>A0A1Y2H5B9_9FUNG</name>
<keyword evidence="2" id="KW-1185">Reference proteome</keyword>
<dbReference type="Proteomes" id="UP000193411">
    <property type="component" value="Unassembled WGS sequence"/>
</dbReference>
<organism evidence="1 2">
    <name type="scientific">Catenaria anguillulae PL171</name>
    <dbReference type="NCBI Taxonomy" id="765915"/>
    <lineage>
        <taxon>Eukaryota</taxon>
        <taxon>Fungi</taxon>
        <taxon>Fungi incertae sedis</taxon>
        <taxon>Blastocladiomycota</taxon>
        <taxon>Blastocladiomycetes</taxon>
        <taxon>Blastocladiales</taxon>
        <taxon>Catenariaceae</taxon>
        <taxon>Catenaria</taxon>
    </lineage>
</organism>
<evidence type="ECO:0000313" key="2">
    <source>
        <dbReference type="Proteomes" id="UP000193411"/>
    </source>
</evidence>
<dbReference type="AlphaFoldDB" id="A0A1Y2H5B9"/>
<accession>A0A1Y2H5B9</accession>
<reference evidence="1 2" key="1">
    <citation type="submission" date="2016-07" db="EMBL/GenBank/DDBJ databases">
        <title>Pervasive Adenine N6-methylation of Active Genes in Fungi.</title>
        <authorList>
            <consortium name="DOE Joint Genome Institute"/>
            <person name="Mondo S.J."/>
            <person name="Dannebaum R.O."/>
            <person name="Kuo R.C."/>
            <person name="Labutti K."/>
            <person name="Haridas S."/>
            <person name="Kuo A."/>
            <person name="Salamov A."/>
            <person name="Ahrendt S.R."/>
            <person name="Lipzen A."/>
            <person name="Sullivan W."/>
            <person name="Andreopoulos W.B."/>
            <person name="Clum A."/>
            <person name="Lindquist E."/>
            <person name="Daum C."/>
            <person name="Ramamoorthy G.K."/>
            <person name="Gryganskyi A."/>
            <person name="Culley D."/>
            <person name="Magnuson J.K."/>
            <person name="James T.Y."/>
            <person name="O'Malley M.A."/>
            <person name="Stajich J.E."/>
            <person name="Spatafora J.W."/>
            <person name="Visel A."/>
            <person name="Grigoriev I.V."/>
        </authorList>
    </citation>
    <scope>NUCLEOTIDE SEQUENCE [LARGE SCALE GENOMIC DNA]</scope>
    <source>
        <strain evidence="1 2">PL171</strain>
    </source>
</reference>
<gene>
    <name evidence="1" type="ORF">BCR44DRAFT_322858</name>
</gene>
<dbReference type="EMBL" id="MCFL01000131">
    <property type="protein sequence ID" value="ORZ29739.1"/>
    <property type="molecule type" value="Genomic_DNA"/>
</dbReference>
<comment type="caution">
    <text evidence="1">The sequence shown here is derived from an EMBL/GenBank/DDBJ whole genome shotgun (WGS) entry which is preliminary data.</text>
</comment>
<protein>
    <submittedName>
        <fullName evidence="1">Uncharacterized protein</fullName>
    </submittedName>
</protein>
<sequence length="197" mass="21541">MSYAFPCSSFSRLQAFLRLVSSHDWIRLSSISFRWASSINSLESRKLDSIKIHQHLFGIFYPASIIQVFLRGGHVSTANNSSTGTGTCTCFTTGQHFRHHEPVTISATVILMAVTVVSGIGKSVAMIIPVSRTGGPGFCFHQLSSVTCLYLTRPRTVSGLPIGPYGQRKITALAPRQPPFPAQGERRAFGGKQHIAY</sequence>
<evidence type="ECO:0000313" key="1">
    <source>
        <dbReference type="EMBL" id="ORZ29739.1"/>
    </source>
</evidence>
<proteinExistence type="predicted"/>